<dbReference type="PANTHER" id="PTHR43040:SF1">
    <property type="entry name" value="RIBONUCLEASE D"/>
    <property type="match status" value="1"/>
</dbReference>
<dbReference type="EMBL" id="JABCIY010000342">
    <property type="protein sequence ID" value="KAF7185129.1"/>
    <property type="molecule type" value="Genomic_DNA"/>
</dbReference>
<dbReference type="Gene3D" id="3.30.420.10">
    <property type="entry name" value="Ribonuclease H-like superfamily/Ribonuclease H"/>
    <property type="match status" value="1"/>
</dbReference>
<protein>
    <recommendedName>
        <fullName evidence="4">3'-5' exonuclease domain-containing protein</fullName>
    </recommendedName>
</protein>
<dbReference type="SUPFAM" id="SSF53098">
    <property type="entry name" value="Ribonuclease H-like"/>
    <property type="match status" value="1"/>
</dbReference>
<evidence type="ECO:0000313" key="3">
    <source>
        <dbReference type="Proteomes" id="UP000660729"/>
    </source>
</evidence>
<dbReference type="AlphaFoldDB" id="A0A8H6VEE7"/>
<dbReference type="PANTHER" id="PTHR43040">
    <property type="entry name" value="RIBONUCLEASE D"/>
    <property type="match status" value="1"/>
</dbReference>
<name>A0A8H6VEE7_9PEZI</name>
<dbReference type="InterPro" id="IPR022124">
    <property type="entry name" value="DUF3659"/>
</dbReference>
<dbReference type="OrthoDB" id="26838at2759"/>
<feature type="compositionally biased region" description="Basic and acidic residues" evidence="1">
    <location>
        <begin position="173"/>
        <end position="182"/>
    </location>
</feature>
<feature type="region of interest" description="Disordered" evidence="1">
    <location>
        <begin position="173"/>
        <end position="199"/>
    </location>
</feature>
<proteinExistence type="predicted"/>
<dbReference type="Proteomes" id="UP000660729">
    <property type="component" value="Unassembled WGS sequence"/>
</dbReference>
<sequence length="606" mass="66697">MSSNGKGSFAKLDLFPIDYSFSDSDQDDEGSSPTPYATLWRLGSASTPNITTQAEDVDTDSNIAKPLPYGSSFSSKYGECKPPSTGLARNATGDPTHRRLLLPMQFLEGRRVSRGGNVLDHNGEVLAKVVEGNIKDCAGAYIRKDGEIRSVIGEQLGFVAIVGGNASRDAFAEWRESTSDKSEGDEETETSPPVLEDQSPEAMLSTNAIKCAELAKQGERVKKSTLLSLQGDGTQQIEFERMERKINSLADQMRSIEHEIPAHMHSKLYEELPFREVTASYNKILATIAEQRAWRTFEDESAAIGGGLRPKVKLSQAGVIVVDEKEAVADMVDVILSTLDNTAAFHLALDLQGKQLGRGGDISIATVYIPALTRVYLIDVAVLRDAAFGCSGTGDNSLADLRSILQNSTIKKLMFDCRLASITLHDAYSIKLEGVVDSQLTFCATRTKPKDRKQVNVLSKAVLHATAMDKEDQKAWKSDVKWGNACFYLGGIEAEHAKLYCTEDSRHLQTVEYQIAQIKAESGPKELDARPIPQLLTKFCIAQVILLGPLLEYCTSHPVWNEALAKRVEEETCKRLGMRDWKELPKGDRVWSAAPEGWADFEQRAE</sequence>
<dbReference type="Pfam" id="PF12396">
    <property type="entry name" value="DUF3659"/>
    <property type="match status" value="1"/>
</dbReference>
<keyword evidence="3" id="KW-1185">Reference proteome</keyword>
<dbReference type="InterPro" id="IPR036397">
    <property type="entry name" value="RNaseH_sf"/>
</dbReference>
<reference evidence="2" key="1">
    <citation type="submission" date="2020-04" db="EMBL/GenBank/DDBJ databases">
        <title>Draft genome resource of the tomato pathogen Pseudocercospora fuligena.</title>
        <authorList>
            <person name="Zaccaron A."/>
        </authorList>
    </citation>
    <scope>NUCLEOTIDE SEQUENCE</scope>
    <source>
        <strain evidence="2">PF001</strain>
    </source>
</reference>
<dbReference type="GO" id="GO:0003676">
    <property type="term" value="F:nucleic acid binding"/>
    <property type="evidence" value="ECO:0007669"/>
    <property type="project" value="InterPro"/>
</dbReference>
<evidence type="ECO:0000313" key="2">
    <source>
        <dbReference type="EMBL" id="KAF7185129.1"/>
    </source>
</evidence>
<evidence type="ECO:0008006" key="4">
    <source>
        <dbReference type="Google" id="ProtNLM"/>
    </source>
</evidence>
<evidence type="ECO:0000256" key="1">
    <source>
        <dbReference type="SAM" id="MobiDB-lite"/>
    </source>
</evidence>
<dbReference type="InterPro" id="IPR012337">
    <property type="entry name" value="RNaseH-like_sf"/>
</dbReference>
<feature type="region of interest" description="Disordered" evidence="1">
    <location>
        <begin position="75"/>
        <end position="94"/>
    </location>
</feature>
<comment type="caution">
    <text evidence="2">The sequence shown here is derived from an EMBL/GenBank/DDBJ whole genome shotgun (WGS) entry which is preliminary data.</text>
</comment>
<organism evidence="2 3">
    <name type="scientific">Pseudocercospora fuligena</name>
    <dbReference type="NCBI Taxonomy" id="685502"/>
    <lineage>
        <taxon>Eukaryota</taxon>
        <taxon>Fungi</taxon>
        <taxon>Dikarya</taxon>
        <taxon>Ascomycota</taxon>
        <taxon>Pezizomycotina</taxon>
        <taxon>Dothideomycetes</taxon>
        <taxon>Dothideomycetidae</taxon>
        <taxon>Mycosphaerellales</taxon>
        <taxon>Mycosphaerellaceae</taxon>
        <taxon>Pseudocercospora</taxon>
    </lineage>
</organism>
<gene>
    <name evidence="2" type="ORF">HII31_13404</name>
</gene>
<accession>A0A8H6VEE7</accession>